<protein>
    <submittedName>
        <fullName evidence="1">Uncharacterized protein</fullName>
    </submittedName>
</protein>
<dbReference type="EMBL" id="JAIWYP010000008">
    <property type="protein sequence ID" value="KAH3782073.1"/>
    <property type="molecule type" value="Genomic_DNA"/>
</dbReference>
<gene>
    <name evidence="1" type="ORF">DPMN_159984</name>
</gene>
<comment type="caution">
    <text evidence="1">The sequence shown here is derived from an EMBL/GenBank/DDBJ whole genome shotgun (WGS) entry which is preliminary data.</text>
</comment>
<reference evidence="1" key="1">
    <citation type="journal article" date="2019" name="bioRxiv">
        <title>The Genome of the Zebra Mussel, Dreissena polymorpha: A Resource for Invasive Species Research.</title>
        <authorList>
            <person name="McCartney M.A."/>
            <person name="Auch B."/>
            <person name="Kono T."/>
            <person name="Mallez S."/>
            <person name="Zhang Y."/>
            <person name="Obille A."/>
            <person name="Becker A."/>
            <person name="Abrahante J.E."/>
            <person name="Garbe J."/>
            <person name="Badalamenti J.P."/>
            <person name="Herman A."/>
            <person name="Mangelson H."/>
            <person name="Liachko I."/>
            <person name="Sullivan S."/>
            <person name="Sone E.D."/>
            <person name="Koren S."/>
            <person name="Silverstein K.A.T."/>
            <person name="Beckman K.B."/>
            <person name="Gohl D.M."/>
        </authorList>
    </citation>
    <scope>NUCLEOTIDE SEQUENCE</scope>
    <source>
        <strain evidence="1">Duluth1</strain>
        <tissue evidence="1">Whole animal</tissue>
    </source>
</reference>
<evidence type="ECO:0000313" key="2">
    <source>
        <dbReference type="Proteomes" id="UP000828390"/>
    </source>
</evidence>
<proteinExistence type="predicted"/>
<keyword evidence="2" id="KW-1185">Reference proteome</keyword>
<name>A0A9D4IS60_DREPO</name>
<organism evidence="1 2">
    <name type="scientific">Dreissena polymorpha</name>
    <name type="common">Zebra mussel</name>
    <name type="synonym">Mytilus polymorpha</name>
    <dbReference type="NCBI Taxonomy" id="45954"/>
    <lineage>
        <taxon>Eukaryota</taxon>
        <taxon>Metazoa</taxon>
        <taxon>Spiralia</taxon>
        <taxon>Lophotrochozoa</taxon>
        <taxon>Mollusca</taxon>
        <taxon>Bivalvia</taxon>
        <taxon>Autobranchia</taxon>
        <taxon>Heteroconchia</taxon>
        <taxon>Euheterodonta</taxon>
        <taxon>Imparidentia</taxon>
        <taxon>Neoheterodontei</taxon>
        <taxon>Myida</taxon>
        <taxon>Dreissenoidea</taxon>
        <taxon>Dreissenidae</taxon>
        <taxon>Dreissena</taxon>
    </lineage>
</organism>
<reference evidence="1" key="2">
    <citation type="submission" date="2020-11" db="EMBL/GenBank/DDBJ databases">
        <authorList>
            <person name="McCartney M.A."/>
            <person name="Auch B."/>
            <person name="Kono T."/>
            <person name="Mallez S."/>
            <person name="Becker A."/>
            <person name="Gohl D.M."/>
            <person name="Silverstein K.A.T."/>
            <person name="Koren S."/>
            <person name="Bechman K.B."/>
            <person name="Herman A."/>
            <person name="Abrahante J.E."/>
            <person name="Garbe J."/>
        </authorList>
    </citation>
    <scope>NUCLEOTIDE SEQUENCE</scope>
    <source>
        <strain evidence="1">Duluth1</strain>
        <tissue evidence="1">Whole animal</tissue>
    </source>
</reference>
<dbReference type="AlphaFoldDB" id="A0A9D4IS60"/>
<dbReference type="Proteomes" id="UP000828390">
    <property type="component" value="Unassembled WGS sequence"/>
</dbReference>
<sequence>MPILQEEWSDGTWSKATNRRTFQSCKRGGDPVPVAPWRLVGLEEVPLALTSPPVLDYLAPASRSLPGVWLRPYVSLCPVTLTTWLRPSVRSLGTDHRVPVI</sequence>
<accession>A0A9D4IS60</accession>
<evidence type="ECO:0000313" key="1">
    <source>
        <dbReference type="EMBL" id="KAH3782073.1"/>
    </source>
</evidence>